<reference evidence="1 2" key="2">
    <citation type="journal article" date="2022" name="Mol. Ecol. Resour.">
        <title>The genomes of chicory, endive, great burdock and yacon provide insights into Asteraceae paleo-polyploidization history and plant inulin production.</title>
        <authorList>
            <person name="Fan W."/>
            <person name="Wang S."/>
            <person name="Wang H."/>
            <person name="Wang A."/>
            <person name="Jiang F."/>
            <person name="Liu H."/>
            <person name="Zhao H."/>
            <person name="Xu D."/>
            <person name="Zhang Y."/>
        </authorList>
    </citation>
    <scope>NUCLEOTIDE SEQUENCE [LARGE SCALE GENOMIC DNA]</scope>
    <source>
        <strain evidence="2">cv. Yunnan</strain>
        <tissue evidence="1">Leaves</tissue>
    </source>
</reference>
<sequence>MILTLHTVDVSTVQITDSVTPIKINYTSIVASTFRMGNKDNSSSSSAQSQTQIEKNRVEAVLHLLRKPSPLTLKQEKFCNEACVGRFLKAKGDNVKKAAKQLRACLSWRENLGVDHLIADEFSGEIADGMAYVAGHDDRSRPVVIFRIKQDYLKFRSQKQFTRLLVFTLEVAIQTMSKSVEQLIVLFDASFFRSASGFMNILVAALKTIGEHYPGRLHKAFVIDPPSLFPYLWKGVKAFIDLSSITTMVSSLDFDDFPDFNHFTPYSRATSFRYNPSSVPSKGAKVGSCSSSRFSFTVSHHFDSLKPWYLTLTDKPSFKVGPTSTPVLGPALISPVNARSYSFASPTARNMNTLRKNFFPSTPLPQKTQVMDHSGVNHPRTPKPSFLHSPALFFKKECHLSKNDKCRESFIPFLRFYRRPYDEMIYRSKMKPPLGGLISIVSPQIRRRHMSVSQRY</sequence>
<name>A0ACB9I7L9_9ASTR</name>
<dbReference type="Proteomes" id="UP001056120">
    <property type="component" value="Linkage Group LG10"/>
</dbReference>
<reference evidence="2" key="1">
    <citation type="journal article" date="2022" name="Mol. Ecol. Resour.">
        <title>The genomes of chicory, endive, great burdock and yacon provide insights into Asteraceae palaeo-polyploidization history and plant inulin production.</title>
        <authorList>
            <person name="Fan W."/>
            <person name="Wang S."/>
            <person name="Wang H."/>
            <person name="Wang A."/>
            <person name="Jiang F."/>
            <person name="Liu H."/>
            <person name="Zhao H."/>
            <person name="Xu D."/>
            <person name="Zhang Y."/>
        </authorList>
    </citation>
    <scope>NUCLEOTIDE SEQUENCE [LARGE SCALE GENOMIC DNA]</scope>
    <source>
        <strain evidence="2">cv. Yunnan</strain>
    </source>
</reference>
<dbReference type="EMBL" id="CM042027">
    <property type="protein sequence ID" value="KAI3803985.1"/>
    <property type="molecule type" value="Genomic_DNA"/>
</dbReference>
<gene>
    <name evidence="1" type="ORF">L1987_32152</name>
</gene>
<organism evidence="1 2">
    <name type="scientific">Smallanthus sonchifolius</name>
    <dbReference type="NCBI Taxonomy" id="185202"/>
    <lineage>
        <taxon>Eukaryota</taxon>
        <taxon>Viridiplantae</taxon>
        <taxon>Streptophyta</taxon>
        <taxon>Embryophyta</taxon>
        <taxon>Tracheophyta</taxon>
        <taxon>Spermatophyta</taxon>
        <taxon>Magnoliopsida</taxon>
        <taxon>eudicotyledons</taxon>
        <taxon>Gunneridae</taxon>
        <taxon>Pentapetalae</taxon>
        <taxon>asterids</taxon>
        <taxon>campanulids</taxon>
        <taxon>Asterales</taxon>
        <taxon>Asteraceae</taxon>
        <taxon>Asteroideae</taxon>
        <taxon>Heliantheae alliance</taxon>
        <taxon>Millerieae</taxon>
        <taxon>Smallanthus</taxon>
    </lineage>
</organism>
<comment type="caution">
    <text evidence="1">The sequence shown here is derived from an EMBL/GenBank/DDBJ whole genome shotgun (WGS) entry which is preliminary data.</text>
</comment>
<evidence type="ECO:0000313" key="2">
    <source>
        <dbReference type="Proteomes" id="UP001056120"/>
    </source>
</evidence>
<keyword evidence="2" id="KW-1185">Reference proteome</keyword>
<evidence type="ECO:0000313" key="1">
    <source>
        <dbReference type="EMBL" id="KAI3803985.1"/>
    </source>
</evidence>
<proteinExistence type="predicted"/>
<accession>A0ACB9I7L9</accession>
<protein>
    <submittedName>
        <fullName evidence="1">Uncharacterized protein</fullName>
    </submittedName>
</protein>